<feature type="region of interest" description="Disordered" evidence="1">
    <location>
        <begin position="1"/>
        <end position="24"/>
    </location>
</feature>
<keyword evidence="4" id="KW-1185">Reference proteome</keyword>
<dbReference type="Pfam" id="PF03478">
    <property type="entry name" value="Beta-prop_KIB1-4"/>
    <property type="match status" value="1"/>
</dbReference>
<evidence type="ECO:0000313" key="3">
    <source>
        <dbReference type="EnsemblPlants" id="TraesCS3D02G468900.1.cds1"/>
    </source>
</evidence>
<name>A0A3B6H5J5_WHEAT</name>
<accession>A0A3B6H5J5</accession>
<dbReference type="Gramene" id="TraesCLE_scaffold_032337_01G000100.1">
    <property type="protein sequence ID" value="TraesCLE_scaffold_032337_01G000100.1"/>
    <property type="gene ID" value="TraesCLE_scaffold_032337_01G000100"/>
</dbReference>
<evidence type="ECO:0000313" key="4">
    <source>
        <dbReference type="Proteomes" id="UP000019116"/>
    </source>
</evidence>
<proteinExistence type="predicted"/>
<feature type="compositionally biased region" description="Low complexity" evidence="1">
    <location>
        <begin position="15"/>
        <end position="24"/>
    </location>
</feature>
<reference evidence="3" key="2">
    <citation type="submission" date="2018-10" db="UniProtKB">
        <authorList>
            <consortium name="EnsemblPlants"/>
        </authorList>
    </citation>
    <scope>IDENTIFICATION</scope>
</reference>
<dbReference type="PANTHER" id="PTHR33165">
    <property type="entry name" value="F-BOX DOMAIN CONTAINING PROTEIN-LIKE-RELATED"/>
    <property type="match status" value="1"/>
</dbReference>
<dbReference type="Proteomes" id="UP000019116">
    <property type="component" value="Chromosome 3D"/>
</dbReference>
<evidence type="ECO:0000259" key="2">
    <source>
        <dbReference type="Pfam" id="PF03478"/>
    </source>
</evidence>
<dbReference type="InterPro" id="IPR005174">
    <property type="entry name" value="KIB1-4_b-propeller"/>
</dbReference>
<reference evidence="3" key="1">
    <citation type="submission" date="2018-08" db="EMBL/GenBank/DDBJ databases">
        <authorList>
            <person name="Rossello M."/>
        </authorList>
    </citation>
    <scope>NUCLEOTIDE SEQUENCE [LARGE SCALE GENOMIC DNA]</scope>
    <source>
        <strain evidence="3">cv. Chinese Spring</strain>
    </source>
</reference>
<organism evidence="3">
    <name type="scientific">Triticum aestivum</name>
    <name type="common">Wheat</name>
    <dbReference type="NCBI Taxonomy" id="4565"/>
    <lineage>
        <taxon>Eukaryota</taxon>
        <taxon>Viridiplantae</taxon>
        <taxon>Streptophyta</taxon>
        <taxon>Embryophyta</taxon>
        <taxon>Tracheophyta</taxon>
        <taxon>Spermatophyta</taxon>
        <taxon>Magnoliopsida</taxon>
        <taxon>Liliopsida</taxon>
        <taxon>Poales</taxon>
        <taxon>Poaceae</taxon>
        <taxon>BOP clade</taxon>
        <taxon>Pooideae</taxon>
        <taxon>Triticodae</taxon>
        <taxon>Triticeae</taxon>
        <taxon>Triticinae</taxon>
        <taxon>Triticum</taxon>
    </lineage>
</organism>
<dbReference type="PANTHER" id="PTHR33165:SF52">
    <property type="entry name" value="F-BOX DOMAIN-CONTAINING PROTEIN"/>
    <property type="match status" value="1"/>
</dbReference>
<dbReference type="Gramene" id="TraesCS3D03G1032400.1">
    <property type="protein sequence ID" value="TraesCS3D03G1032400.1.CDS1"/>
    <property type="gene ID" value="TraesCS3D03G1032400"/>
</dbReference>
<dbReference type="Gramene" id="TraesCAD_scaffold_048213_01G000300.1">
    <property type="protein sequence ID" value="TraesCAD_scaffold_048213_01G000300.1"/>
    <property type="gene ID" value="TraesCAD_scaffold_048213_01G000300"/>
</dbReference>
<dbReference type="OrthoDB" id="681711at2759"/>
<dbReference type="STRING" id="4565.A0A3B6H5J5"/>
<dbReference type="Gramene" id="TraesCS3D02G468900.1">
    <property type="protein sequence ID" value="TraesCS3D02G468900.1.cds1"/>
    <property type="gene ID" value="TraesCS3D02G468900"/>
</dbReference>
<evidence type="ECO:0000256" key="1">
    <source>
        <dbReference type="SAM" id="MobiDB-lite"/>
    </source>
</evidence>
<feature type="domain" description="KIB1-4 beta-propeller" evidence="2">
    <location>
        <begin position="79"/>
        <end position="290"/>
    </location>
</feature>
<protein>
    <recommendedName>
        <fullName evidence="2">KIB1-4 beta-propeller domain-containing protein</fullName>
    </recommendedName>
</protein>
<dbReference type="EnsemblPlants" id="TraesCS3D02G468900.1">
    <property type="protein sequence ID" value="TraesCS3D02G468900.1.cds1"/>
    <property type="gene ID" value="TraesCS3D02G468900"/>
</dbReference>
<dbReference type="Gramene" id="TraesRN3D0101079100.1">
    <property type="protein sequence ID" value="TraesRN3D0101079100.1"/>
    <property type="gene ID" value="TraesRN3D0101079100"/>
</dbReference>
<dbReference type="SMR" id="A0A3B6H5J5"/>
<sequence>MQRRRLPPPATTLDSSSSPNPAATASSPYFLPELASRLTTLQDFFALHATYRDLLPPSPSGLASQAPHLLLVPGSRALFHLPLRRHLRFRLPLPDADPTTPAAFYSFGCRVAIASPSHHDLSFVHLLTGERFRLPHPPADFCRLLLSGDLVLAFLPTVGHVLKYCRLGDAEWRLASCSEAYVLEDLIFVKGTLHALVRSEDAGSLCYRLAVVKLSDTNSVEFTFFGDQLDTQAAHQCLYFCLAECLDELLLVGATGYTPEEFHVFRWQSREGKWTRTTSLGGCTMFLSYFHFTNRTRSFGGFFFASCLGPDHPGVRRDYLYLTDADRESGLSIPWLMDLLMNMLLRT</sequence>
<dbReference type="AlphaFoldDB" id="A0A3B6H5J5"/>